<dbReference type="Proteomes" id="UP000254330">
    <property type="component" value="Unassembled WGS sequence"/>
</dbReference>
<evidence type="ECO:0000313" key="13">
    <source>
        <dbReference type="EMBL" id="TDR32945.1"/>
    </source>
</evidence>
<comment type="similarity">
    <text evidence="1 6 9">Belongs to the pyrroline-5-carboxylate reductase family.</text>
</comment>
<dbReference type="PANTHER" id="PTHR11645">
    <property type="entry name" value="PYRROLINE-5-CARBOXYLATE REDUCTASE"/>
    <property type="match status" value="1"/>
</dbReference>
<gene>
    <name evidence="12" type="primary">proC_1</name>
    <name evidence="6" type="synonym">proC</name>
    <name evidence="13" type="ORF">DFR61_1594</name>
    <name evidence="12" type="ORF">NCTC10597_01360</name>
</gene>
<dbReference type="Proteomes" id="UP000294641">
    <property type="component" value="Unassembled WGS sequence"/>
</dbReference>
<comment type="subcellular location">
    <subcellularLocation>
        <location evidence="6">Cytoplasm</location>
    </subcellularLocation>
</comment>
<keyword evidence="3 6" id="KW-0521">NADP</keyword>
<dbReference type="HAMAP" id="MF_01925">
    <property type="entry name" value="P5C_reductase"/>
    <property type="match status" value="1"/>
</dbReference>
<feature type="domain" description="Pyrroline-5-carboxylate reductase catalytic N-terminal" evidence="10">
    <location>
        <begin position="4"/>
        <end position="99"/>
    </location>
</feature>
<dbReference type="InterPro" id="IPR053790">
    <property type="entry name" value="P5CR-like_CS"/>
</dbReference>
<proteinExistence type="inferred from homology"/>
<reference evidence="12 14" key="1">
    <citation type="submission" date="2018-06" db="EMBL/GenBank/DDBJ databases">
        <authorList>
            <consortium name="Pathogen Informatics"/>
            <person name="Doyle S."/>
        </authorList>
    </citation>
    <scope>NUCLEOTIDE SEQUENCE [LARGE SCALE GENOMIC DNA]</scope>
    <source>
        <strain evidence="12 14">NCTC10597</strain>
    </source>
</reference>
<dbReference type="GO" id="GO:0055129">
    <property type="term" value="P:L-proline biosynthetic process"/>
    <property type="evidence" value="ECO:0007669"/>
    <property type="project" value="UniProtKB-UniRule"/>
</dbReference>
<dbReference type="EMBL" id="UGNP01000001">
    <property type="protein sequence ID" value="STX09668.1"/>
    <property type="molecule type" value="Genomic_DNA"/>
</dbReference>
<feature type="domain" description="Pyrroline-5-carboxylate reductase dimerisation" evidence="11">
    <location>
        <begin position="161"/>
        <end position="265"/>
    </location>
</feature>
<dbReference type="InterPro" id="IPR029036">
    <property type="entry name" value="P5CR_dimer"/>
</dbReference>
<dbReference type="EC" id="1.5.1.2" evidence="6 7"/>
<comment type="catalytic activity">
    <reaction evidence="6">
        <text>L-proline + NAD(+) = (S)-1-pyrroline-5-carboxylate + NADH + 2 H(+)</text>
        <dbReference type="Rhea" id="RHEA:14105"/>
        <dbReference type="ChEBI" id="CHEBI:15378"/>
        <dbReference type="ChEBI" id="CHEBI:17388"/>
        <dbReference type="ChEBI" id="CHEBI:57540"/>
        <dbReference type="ChEBI" id="CHEBI:57945"/>
        <dbReference type="ChEBI" id="CHEBI:60039"/>
        <dbReference type="EC" id="1.5.1.2"/>
    </reaction>
</comment>
<name>A0A8B4QAG4_9BACL</name>
<comment type="caution">
    <text evidence="12">The sequence shown here is derived from an EMBL/GenBank/DDBJ whole genome shotgun (WGS) entry which is preliminary data.</text>
</comment>
<evidence type="ECO:0000256" key="7">
    <source>
        <dbReference type="NCBIfam" id="TIGR00112"/>
    </source>
</evidence>
<protein>
    <recommendedName>
        <fullName evidence="6 7">Pyrroline-5-carboxylate reductase</fullName>
        <shortName evidence="6">P5C reductase</shortName>
        <shortName evidence="6">P5CR</shortName>
        <ecNumber evidence="6 7">1.5.1.2</ecNumber>
    </recommendedName>
    <alternativeName>
        <fullName evidence="6">PCA reductase</fullName>
    </alternativeName>
</protein>
<dbReference type="Gene3D" id="1.10.3730.10">
    <property type="entry name" value="ProC C-terminal domain-like"/>
    <property type="match status" value="1"/>
</dbReference>
<dbReference type="OrthoDB" id="9805754at2"/>
<dbReference type="Pfam" id="PF03807">
    <property type="entry name" value="F420_oxidored"/>
    <property type="match status" value="1"/>
</dbReference>
<dbReference type="AlphaFoldDB" id="A0A8B4QAG4"/>
<evidence type="ECO:0000259" key="10">
    <source>
        <dbReference type="Pfam" id="PF03807"/>
    </source>
</evidence>
<dbReference type="EMBL" id="SNZG01000059">
    <property type="protein sequence ID" value="TDR32945.1"/>
    <property type="molecule type" value="Genomic_DNA"/>
</dbReference>
<feature type="binding site" evidence="8">
    <location>
        <begin position="70"/>
        <end position="73"/>
    </location>
    <ligand>
        <name>NADP(+)</name>
        <dbReference type="ChEBI" id="CHEBI:58349"/>
    </ligand>
</feature>
<dbReference type="FunFam" id="1.10.3730.10:FF:000001">
    <property type="entry name" value="Pyrroline-5-carboxylate reductase"/>
    <property type="match status" value="1"/>
</dbReference>
<dbReference type="InterPro" id="IPR008927">
    <property type="entry name" value="6-PGluconate_DH-like_C_sf"/>
</dbReference>
<evidence type="ECO:0000256" key="5">
    <source>
        <dbReference type="ARBA" id="ARBA00058118"/>
    </source>
</evidence>
<evidence type="ECO:0000259" key="11">
    <source>
        <dbReference type="Pfam" id="PF14748"/>
    </source>
</evidence>
<comment type="function">
    <text evidence="5 6">Catalyzes the reduction of 1-pyrroline-5-carboxylate (PCA) to L-proline.</text>
</comment>
<accession>A0A8B4QAG4</accession>
<dbReference type="InterPro" id="IPR028939">
    <property type="entry name" value="P5C_Rdtase_cat_N"/>
</dbReference>
<evidence type="ECO:0000313" key="15">
    <source>
        <dbReference type="Proteomes" id="UP000294641"/>
    </source>
</evidence>
<dbReference type="GO" id="GO:0004735">
    <property type="term" value="F:pyrroline-5-carboxylate reductase activity"/>
    <property type="evidence" value="ECO:0007669"/>
    <property type="project" value="UniProtKB-UniRule"/>
</dbReference>
<comment type="pathway">
    <text evidence="6 9">Amino-acid biosynthesis; L-proline biosynthesis; L-proline from L-glutamate 5-semialdehyde: step 1/1.</text>
</comment>
<dbReference type="SUPFAM" id="SSF51735">
    <property type="entry name" value="NAD(P)-binding Rossmann-fold domains"/>
    <property type="match status" value="1"/>
</dbReference>
<keyword evidence="4 6" id="KW-0560">Oxidoreductase</keyword>
<dbReference type="UniPathway" id="UPA00098">
    <property type="reaction ID" value="UER00361"/>
</dbReference>
<evidence type="ECO:0000256" key="2">
    <source>
        <dbReference type="ARBA" id="ARBA00022650"/>
    </source>
</evidence>
<dbReference type="RefSeq" id="WP_109350826.1">
    <property type="nucleotide sequence ID" value="NZ_BJUE01000066.1"/>
</dbReference>
<dbReference type="PROSITE" id="PS00521">
    <property type="entry name" value="P5CR"/>
    <property type="match status" value="1"/>
</dbReference>
<evidence type="ECO:0000256" key="1">
    <source>
        <dbReference type="ARBA" id="ARBA00005525"/>
    </source>
</evidence>
<organism evidence="12 14">
    <name type="scientific">Kurthia zopfii</name>
    <dbReference type="NCBI Taxonomy" id="1650"/>
    <lineage>
        <taxon>Bacteria</taxon>
        <taxon>Bacillati</taxon>
        <taxon>Bacillota</taxon>
        <taxon>Bacilli</taxon>
        <taxon>Bacillales</taxon>
        <taxon>Caryophanaceae</taxon>
        <taxon>Kurthia</taxon>
    </lineage>
</organism>
<dbReference type="NCBIfam" id="TIGR00112">
    <property type="entry name" value="proC"/>
    <property type="match status" value="1"/>
</dbReference>
<dbReference type="GO" id="GO:0005737">
    <property type="term" value="C:cytoplasm"/>
    <property type="evidence" value="ECO:0007669"/>
    <property type="project" value="UniProtKB-SubCell"/>
</dbReference>
<dbReference type="PIRSF" id="PIRSF000193">
    <property type="entry name" value="Pyrrol-5-carb_rd"/>
    <property type="match status" value="1"/>
</dbReference>
<evidence type="ECO:0000256" key="6">
    <source>
        <dbReference type="HAMAP-Rule" id="MF_01925"/>
    </source>
</evidence>
<sequence length="268" mass="28597">MQTIVFAGAGSMAEAIIQGWVNKGVVLPQSIYVMNKSNKLKLQDIANRYGVQVVSDRREVLSKADCVILAMKPKDVVAGMKDIAPLLGEKTAVLSVVAGTSIETIQENLGHRAVARVMPNTSATIGMSASGIAFSDEVAQSLKATFLQLLEAIGVVIEVKEHELHAVTALSGSGPAYLYYLIEAFEQAGMKYGLEQSTIRTLAVQTVAGAAEMLKQTSEEPKALRKKVTSPGGTTAAGIQALKNHHFKETIQACIDDATKRSIELAKE</sequence>
<dbReference type="PANTHER" id="PTHR11645:SF49">
    <property type="entry name" value="PYRROLINE-5-CARBOXYLATE REDUCTASE 1"/>
    <property type="match status" value="1"/>
</dbReference>
<evidence type="ECO:0000313" key="12">
    <source>
        <dbReference type="EMBL" id="STX09668.1"/>
    </source>
</evidence>
<evidence type="ECO:0000256" key="3">
    <source>
        <dbReference type="ARBA" id="ARBA00022857"/>
    </source>
</evidence>
<reference evidence="13 15" key="2">
    <citation type="submission" date="2019-03" db="EMBL/GenBank/DDBJ databases">
        <title>Genomic Encyclopedia of Type Strains, Phase IV (KMG-IV): sequencing the most valuable type-strain genomes for metagenomic binning, comparative biology and taxonomic classification.</title>
        <authorList>
            <person name="Goeker M."/>
        </authorList>
    </citation>
    <scope>NUCLEOTIDE SEQUENCE [LARGE SCALE GENOMIC DNA]</scope>
    <source>
        <strain evidence="13 15">DSM 20580</strain>
    </source>
</reference>
<keyword evidence="15" id="KW-1185">Reference proteome</keyword>
<comment type="catalytic activity">
    <reaction evidence="6 9">
        <text>L-proline + NADP(+) = (S)-1-pyrroline-5-carboxylate + NADPH + 2 H(+)</text>
        <dbReference type="Rhea" id="RHEA:14109"/>
        <dbReference type="ChEBI" id="CHEBI:15378"/>
        <dbReference type="ChEBI" id="CHEBI:17388"/>
        <dbReference type="ChEBI" id="CHEBI:57783"/>
        <dbReference type="ChEBI" id="CHEBI:58349"/>
        <dbReference type="ChEBI" id="CHEBI:60039"/>
        <dbReference type="EC" id="1.5.1.2"/>
    </reaction>
</comment>
<evidence type="ECO:0000256" key="9">
    <source>
        <dbReference type="RuleBase" id="RU003903"/>
    </source>
</evidence>
<keyword evidence="2 6" id="KW-0641">Proline biosynthesis</keyword>
<dbReference type="SUPFAM" id="SSF48179">
    <property type="entry name" value="6-phosphogluconate dehydrogenase C-terminal domain-like"/>
    <property type="match status" value="1"/>
</dbReference>
<keyword evidence="6 9" id="KW-0028">Amino-acid biosynthesis</keyword>
<dbReference type="Pfam" id="PF14748">
    <property type="entry name" value="P5CR_dimer"/>
    <property type="match status" value="1"/>
</dbReference>
<evidence type="ECO:0000256" key="4">
    <source>
        <dbReference type="ARBA" id="ARBA00023002"/>
    </source>
</evidence>
<dbReference type="Gene3D" id="3.40.50.720">
    <property type="entry name" value="NAD(P)-binding Rossmann-like Domain"/>
    <property type="match status" value="1"/>
</dbReference>
<dbReference type="InterPro" id="IPR036291">
    <property type="entry name" value="NAD(P)-bd_dom_sf"/>
</dbReference>
<evidence type="ECO:0000313" key="14">
    <source>
        <dbReference type="Proteomes" id="UP000254330"/>
    </source>
</evidence>
<dbReference type="InterPro" id="IPR000304">
    <property type="entry name" value="Pyrroline-COOH_reductase"/>
</dbReference>
<evidence type="ECO:0000256" key="8">
    <source>
        <dbReference type="PIRSR" id="PIRSR000193-1"/>
    </source>
</evidence>
<keyword evidence="6" id="KW-0963">Cytoplasm</keyword>